<dbReference type="EMBL" id="CP048620">
    <property type="protein sequence ID" value="QPJ64075.1"/>
    <property type="molecule type" value="Genomic_DNA"/>
</dbReference>
<dbReference type="PANTHER" id="PTHR43976:SF16">
    <property type="entry name" value="SHORT-CHAIN DEHYDROGENASE_REDUCTASE FAMILY PROTEIN"/>
    <property type="match status" value="1"/>
</dbReference>
<comment type="similarity">
    <text evidence="1 3">Belongs to the short-chain dehydrogenases/reductases (SDR) family.</text>
</comment>
<dbReference type="InterPro" id="IPR002347">
    <property type="entry name" value="SDR_fam"/>
</dbReference>
<organism evidence="4 5">
    <name type="scientific">Candidatus Nitrohelix vancouverensis</name>
    <dbReference type="NCBI Taxonomy" id="2705534"/>
    <lineage>
        <taxon>Bacteria</taxon>
        <taxon>Pseudomonadati</taxon>
        <taxon>Nitrospinota/Tectimicrobiota group</taxon>
        <taxon>Nitrospinota</taxon>
        <taxon>Nitrospinia</taxon>
        <taxon>Nitrospinales</taxon>
        <taxon>Nitrospinaceae</taxon>
        <taxon>Candidatus Nitrohelix</taxon>
    </lineage>
</organism>
<evidence type="ECO:0000256" key="1">
    <source>
        <dbReference type="ARBA" id="ARBA00006484"/>
    </source>
</evidence>
<reference evidence="5" key="1">
    <citation type="submission" date="2020-02" db="EMBL/GenBank/DDBJ databases">
        <title>Genomic and physiological characterization of two novel Nitrospinaceae genera.</title>
        <authorList>
            <person name="Mueller A.J."/>
            <person name="Jung M.-Y."/>
            <person name="Strachan C.R."/>
            <person name="Herbold C.W."/>
            <person name="Kirkegaard R.H."/>
            <person name="Daims H."/>
        </authorList>
    </citation>
    <scope>NUCLEOTIDE SEQUENCE [LARGE SCALE GENOMIC DNA]</scope>
</reference>
<dbReference type="Gene3D" id="3.40.50.720">
    <property type="entry name" value="NAD(P)-binding Rossmann-like Domain"/>
    <property type="match status" value="1"/>
</dbReference>
<dbReference type="InterPro" id="IPR036291">
    <property type="entry name" value="NAD(P)-bd_dom_sf"/>
</dbReference>
<dbReference type="InterPro" id="IPR051911">
    <property type="entry name" value="SDR_oxidoreductase"/>
</dbReference>
<dbReference type="PRINTS" id="PR00080">
    <property type="entry name" value="SDRFAMILY"/>
</dbReference>
<proteinExistence type="inferred from homology"/>
<dbReference type="KEGG" id="nva:G3M78_01105"/>
<dbReference type="PANTHER" id="PTHR43976">
    <property type="entry name" value="SHORT CHAIN DEHYDROGENASE"/>
    <property type="match status" value="1"/>
</dbReference>
<evidence type="ECO:0000313" key="4">
    <source>
        <dbReference type="EMBL" id="QPJ64075.1"/>
    </source>
</evidence>
<evidence type="ECO:0000313" key="5">
    <source>
        <dbReference type="Proteomes" id="UP000594464"/>
    </source>
</evidence>
<evidence type="ECO:0000256" key="3">
    <source>
        <dbReference type="RuleBase" id="RU000363"/>
    </source>
</evidence>
<keyword evidence="2" id="KW-0560">Oxidoreductase</keyword>
<sequence length="234" mass="25894">MFLAKRLSAQYKVIAVARRIDKLRSEFKDFPNVRPYFLDLNDVNRIGGALEEIIRVEGDIFYVINNAGVMQPGSIEALKMEQMLQSIHVNGLAPMMVLKTLLPAMKKQNFGRIINITSGAPLNCSPEYGAYSASKSILNSLTITLGKELVSSNIKVNLMSPGPVQSEMAPNATLQPSICFPTVDYLLSLPEDGPTGQFFWLGYEVPLFPDLEGVDWLGGVGNEKLRKIQDIKDD</sequence>
<dbReference type="AlphaFoldDB" id="A0A7T0C037"/>
<protein>
    <submittedName>
        <fullName evidence="4">SDR family NAD(P)-dependent oxidoreductase</fullName>
    </submittedName>
</protein>
<accession>A0A7T0C037</accession>
<evidence type="ECO:0000256" key="2">
    <source>
        <dbReference type="ARBA" id="ARBA00023002"/>
    </source>
</evidence>
<dbReference type="Pfam" id="PF00106">
    <property type="entry name" value="adh_short"/>
    <property type="match status" value="1"/>
</dbReference>
<dbReference type="Proteomes" id="UP000594464">
    <property type="component" value="Chromosome"/>
</dbReference>
<gene>
    <name evidence="4" type="ORF">G3M78_01105</name>
</gene>
<dbReference type="GO" id="GO:0016491">
    <property type="term" value="F:oxidoreductase activity"/>
    <property type="evidence" value="ECO:0007669"/>
    <property type="project" value="UniProtKB-KW"/>
</dbReference>
<dbReference type="SUPFAM" id="SSF51735">
    <property type="entry name" value="NAD(P)-binding Rossmann-fold domains"/>
    <property type="match status" value="1"/>
</dbReference>
<dbReference type="PRINTS" id="PR00081">
    <property type="entry name" value="GDHRDH"/>
</dbReference>
<name>A0A7T0C037_9BACT</name>